<feature type="transmembrane region" description="Helical" evidence="3">
    <location>
        <begin position="155"/>
        <end position="176"/>
    </location>
</feature>
<feature type="transmembrane region" description="Helical" evidence="3">
    <location>
        <begin position="12"/>
        <end position="30"/>
    </location>
</feature>
<evidence type="ECO:0000256" key="2">
    <source>
        <dbReference type="RuleBase" id="RU003793"/>
    </source>
</evidence>
<evidence type="ECO:0000313" key="6">
    <source>
        <dbReference type="Proteomes" id="UP000240009"/>
    </source>
</evidence>
<dbReference type="PANTHER" id="PTHR30487:SF0">
    <property type="entry name" value="PREPILIN LEADER PEPTIDASE_N-METHYLTRANSFERASE-RELATED"/>
    <property type="match status" value="1"/>
</dbReference>
<dbReference type="Gene3D" id="1.20.120.1220">
    <property type="match status" value="1"/>
</dbReference>
<dbReference type="GO" id="GO:0004190">
    <property type="term" value="F:aspartic-type endopeptidase activity"/>
    <property type="evidence" value="ECO:0007669"/>
    <property type="project" value="InterPro"/>
</dbReference>
<feature type="transmembrane region" description="Helical" evidence="3">
    <location>
        <begin position="65"/>
        <end position="89"/>
    </location>
</feature>
<dbReference type="Pfam" id="PF01478">
    <property type="entry name" value="Peptidase_A24"/>
    <property type="match status" value="1"/>
</dbReference>
<feature type="domain" description="Prepilin type IV endopeptidase peptidase" evidence="4">
    <location>
        <begin position="20"/>
        <end position="124"/>
    </location>
</feature>
<gene>
    <name evidence="5" type="ORF">C5Y96_18570</name>
</gene>
<dbReference type="InterPro" id="IPR014032">
    <property type="entry name" value="Peptidase_A24A_bac"/>
</dbReference>
<dbReference type="PRINTS" id="PR00864">
    <property type="entry name" value="PREPILNPTASE"/>
</dbReference>
<organism evidence="5 6">
    <name type="scientific">Blastopirellula marina</name>
    <dbReference type="NCBI Taxonomy" id="124"/>
    <lineage>
        <taxon>Bacteria</taxon>
        <taxon>Pseudomonadati</taxon>
        <taxon>Planctomycetota</taxon>
        <taxon>Planctomycetia</taxon>
        <taxon>Pirellulales</taxon>
        <taxon>Pirellulaceae</taxon>
        <taxon>Blastopirellula</taxon>
    </lineage>
</organism>
<dbReference type="PANTHER" id="PTHR30487">
    <property type="entry name" value="TYPE 4 PREPILIN-LIKE PROTEINS LEADER PEPTIDE-PROCESSING ENZYME"/>
    <property type="match status" value="1"/>
</dbReference>
<dbReference type="InterPro" id="IPR000045">
    <property type="entry name" value="Prepilin_IV_endopep_pep"/>
</dbReference>
<dbReference type="GO" id="GO:0006465">
    <property type="term" value="P:signal peptide processing"/>
    <property type="evidence" value="ECO:0007669"/>
    <property type="project" value="TreeGrafter"/>
</dbReference>
<keyword evidence="3" id="KW-0472">Membrane</keyword>
<evidence type="ECO:0000256" key="3">
    <source>
        <dbReference type="SAM" id="Phobius"/>
    </source>
</evidence>
<accession>A0A2S8F5U5</accession>
<dbReference type="AlphaFoldDB" id="A0A2S8F5U5"/>
<reference evidence="5 6" key="1">
    <citation type="submission" date="2018-02" db="EMBL/GenBank/DDBJ databases">
        <title>Comparative genomes isolates from brazilian mangrove.</title>
        <authorList>
            <person name="Araujo J.E."/>
            <person name="Taketani R.G."/>
            <person name="Silva M.C.P."/>
            <person name="Loureco M.V."/>
            <person name="Andreote F.D."/>
        </authorList>
    </citation>
    <scope>NUCLEOTIDE SEQUENCE [LARGE SCALE GENOMIC DNA]</scope>
    <source>
        <strain evidence="5 6">HEX-2 MGV</strain>
    </source>
</reference>
<dbReference type="EMBL" id="PUIA01000057">
    <property type="protein sequence ID" value="PQO27535.1"/>
    <property type="molecule type" value="Genomic_DNA"/>
</dbReference>
<name>A0A2S8F5U5_9BACT</name>
<keyword evidence="3" id="KW-0812">Transmembrane</keyword>
<evidence type="ECO:0000256" key="1">
    <source>
        <dbReference type="ARBA" id="ARBA00005801"/>
    </source>
</evidence>
<comment type="similarity">
    <text evidence="1 2">Belongs to the peptidase A24 family.</text>
</comment>
<dbReference type="Proteomes" id="UP000240009">
    <property type="component" value="Unassembled WGS sequence"/>
</dbReference>
<comment type="caution">
    <text evidence="5">The sequence shown here is derived from an EMBL/GenBank/DDBJ whole genome shotgun (WGS) entry which is preliminary data.</text>
</comment>
<proteinExistence type="inferred from homology"/>
<sequence>MLFFEHPTTMIPQIIILLFVAAYTATGAAWDMKTRKLPNWLTVSAFALGLIFHTVSGALSDQGALGGFLFSLAGFGVGFGILFLLFAIGGGAGGDVKFMGALGAWVGWKAILIIFIGSGLIAAISLAVVFIWSLVTGSARLIDAKKPQSLADRRLIPYAIPATISAWLVLGGLFTLKWVATTGSPITLEN</sequence>
<evidence type="ECO:0000313" key="5">
    <source>
        <dbReference type="EMBL" id="PQO27535.1"/>
    </source>
</evidence>
<dbReference type="InterPro" id="IPR050882">
    <property type="entry name" value="Prepilin_peptidase/N-MTase"/>
</dbReference>
<feature type="transmembrane region" description="Helical" evidence="3">
    <location>
        <begin position="37"/>
        <end position="59"/>
    </location>
</feature>
<evidence type="ECO:0000259" key="4">
    <source>
        <dbReference type="Pfam" id="PF01478"/>
    </source>
</evidence>
<dbReference type="GO" id="GO:0005886">
    <property type="term" value="C:plasma membrane"/>
    <property type="evidence" value="ECO:0007669"/>
    <property type="project" value="TreeGrafter"/>
</dbReference>
<feature type="transmembrane region" description="Helical" evidence="3">
    <location>
        <begin position="110"/>
        <end position="135"/>
    </location>
</feature>
<keyword evidence="3" id="KW-1133">Transmembrane helix</keyword>
<protein>
    <recommendedName>
        <fullName evidence="4">Prepilin type IV endopeptidase peptidase domain-containing protein</fullName>
    </recommendedName>
</protein>